<dbReference type="EMBL" id="GG657754">
    <property type="protein sequence ID" value="EFL22609.1"/>
    <property type="molecule type" value="Genomic_DNA"/>
</dbReference>
<evidence type="ECO:0000259" key="3">
    <source>
        <dbReference type="PROSITE" id="PS50110"/>
    </source>
</evidence>
<dbReference type="PROSITE" id="PS50110">
    <property type="entry name" value="RESPONSE_REGULATORY"/>
    <property type="match status" value="1"/>
</dbReference>
<feature type="modified residue" description="4-aspartylphosphate" evidence="1">
    <location>
        <position position="69"/>
    </location>
</feature>
<accession>D9W8A2</accession>
<name>D9W8A2_9ACTN</name>
<feature type="compositionally biased region" description="Basic residues" evidence="2">
    <location>
        <begin position="200"/>
        <end position="221"/>
    </location>
</feature>
<dbReference type="GO" id="GO:0000160">
    <property type="term" value="P:phosphorelay signal transduction system"/>
    <property type="evidence" value="ECO:0007669"/>
    <property type="project" value="InterPro"/>
</dbReference>
<evidence type="ECO:0000256" key="1">
    <source>
        <dbReference type="PROSITE-ProRule" id="PRU00169"/>
    </source>
</evidence>
<feature type="region of interest" description="Disordered" evidence="2">
    <location>
        <begin position="170"/>
        <end position="292"/>
    </location>
</feature>
<dbReference type="InterPro" id="IPR011006">
    <property type="entry name" value="CheY-like_superfamily"/>
</dbReference>
<feature type="region of interest" description="Disordered" evidence="2">
    <location>
        <begin position="138"/>
        <end position="158"/>
    </location>
</feature>
<dbReference type="STRING" id="457427.SSOG_02323"/>
<dbReference type="InterPro" id="IPR001789">
    <property type="entry name" value="Sig_transdc_resp-reg_receiver"/>
</dbReference>
<sequence length="292" mass="31191">MSVLLEQPSSLVAYRPNKPTAMVVVADPRVRSTVTRHLWALGVRDVIEASSVAEARPRIGNPRDICVADVHLPDGSGLTLLSETRAAGWPNGLALSAADDIGAVRNALAGGVKGYVVTGTRTNLGIPGRPGAAPIGAAAARMHRRPPGAPGHPGGYRELSGREVEVLRLVAEGQSNKAHRRLDGPVRTHRQEPPRPNRPQARHRRPGRHGRGRAAYRHHPLSRTAGDPPAAHRPRARRRNVPSTGALCTRRTQLPLTGDRRPRDRSRDDTANHRGRSSGRPPPGAGPLAGAA</sequence>
<feature type="compositionally biased region" description="Basic and acidic residues" evidence="2">
    <location>
        <begin position="181"/>
        <end position="195"/>
    </location>
</feature>
<dbReference type="CDD" id="cd00156">
    <property type="entry name" value="REC"/>
    <property type="match status" value="1"/>
</dbReference>
<feature type="domain" description="Response regulatory" evidence="3">
    <location>
        <begin position="20"/>
        <end position="133"/>
    </location>
</feature>
<organism evidence="4 5">
    <name type="scientific">Streptomyces himastatinicus ATCC 53653</name>
    <dbReference type="NCBI Taxonomy" id="457427"/>
    <lineage>
        <taxon>Bacteria</taxon>
        <taxon>Bacillati</taxon>
        <taxon>Actinomycetota</taxon>
        <taxon>Actinomycetes</taxon>
        <taxon>Kitasatosporales</taxon>
        <taxon>Streptomycetaceae</taxon>
        <taxon>Streptomyces</taxon>
        <taxon>Streptomyces violaceusniger group</taxon>
    </lineage>
</organism>
<proteinExistence type="predicted"/>
<protein>
    <submittedName>
        <fullName evidence="4">Two-component system response regulator</fullName>
    </submittedName>
</protein>
<feature type="compositionally biased region" description="Basic and acidic residues" evidence="2">
    <location>
        <begin position="258"/>
        <end position="272"/>
    </location>
</feature>
<dbReference type="HOGENOM" id="CLU_952897_0_0_11"/>
<keyword evidence="1" id="KW-0597">Phosphoprotein</keyword>
<dbReference type="AlphaFoldDB" id="D9W8A2"/>
<reference evidence="4 5" key="1">
    <citation type="submission" date="2009-02" db="EMBL/GenBank/DDBJ databases">
        <title>Annotation of Streptomyces hygroscopicus strain ATCC 53653.</title>
        <authorList>
            <consortium name="The Broad Institute Genome Sequencing Platform"/>
            <consortium name="Broad Institute Microbial Sequencing Center"/>
            <person name="Fischbach M."/>
            <person name="Godfrey P."/>
            <person name="Ward D."/>
            <person name="Young S."/>
            <person name="Zeng Q."/>
            <person name="Koehrsen M."/>
            <person name="Alvarado L."/>
            <person name="Berlin A.M."/>
            <person name="Bochicchio J."/>
            <person name="Borenstein D."/>
            <person name="Chapman S.B."/>
            <person name="Chen Z."/>
            <person name="Engels R."/>
            <person name="Freedman E."/>
            <person name="Gellesch M."/>
            <person name="Goldberg J."/>
            <person name="Griggs A."/>
            <person name="Gujja S."/>
            <person name="Heilman E.R."/>
            <person name="Heiman D.I."/>
            <person name="Hepburn T.A."/>
            <person name="Howarth C."/>
            <person name="Jen D."/>
            <person name="Larson L."/>
            <person name="Lewis B."/>
            <person name="Mehta T."/>
            <person name="Park D."/>
            <person name="Pearson M."/>
            <person name="Richards J."/>
            <person name="Roberts A."/>
            <person name="Saif S."/>
            <person name="Shea T.D."/>
            <person name="Shenoy N."/>
            <person name="Sisk P."/>
            <person name="Stolte C."/>
            <person name="Sykes S.N."/>
            <person name="Thomson T."/>
            <person name="Walk T."/>
            <person name="White J."/>
            <person name="Yandava C."/>
            <person name="Straight P."/>
            <person name="Clardy J."/>
            <person name="Hung D."/>
            <person name="Kolter R."/>
            <person name="Mekalanos J."/>
            <person name="Walker S."/>
            <person name="Walsh C.T."/>
            <person name="Wieland-Brown L.C."/>
            <person name="Haas B."/>
            <person name="Nusbaum C."/>
            <person name="Birren B."/>
        </authorList>
    </citation>
    <scope>NUCLEOTIDE SEQUENCE [LARGE SCALE GENOMIC DNA]</scope>
    <source>
        <strain evidence="4 5">ATCC 53653</strain>
    </source>
</reference>
<dbReference type="SUPFAM" id="SSF52172">
    <property type="entry name" value="CheY-like"/>
    <property type="match status" value="1"/>
</dbReference>
<gene>
    <name evidence="4" type="ORF">SSOG_02323</name>
</gene>
<keyword evidence="5" id="KW-1185">Reference proteome</keyword>
<evidence type="ECO:0000313" key="5">
    <source>
        <dbReference type="Proteomes" id="UP000003963"/>
    </source>
</evidence>
<dbReference type="Proteomes" id="UP000003963">
    <property type="component" value="Unassembled WGS sequence"/>
</dbReference>
<dbReference type="Gene3D" id="3.40.50.2300">
    <property type="match status" value="1"/>
</dbReference>
<evidence type="ECO:0000313" key="4">
    <source>
        <dbReference type="EMBL" id="EFL22609.1"/>
    </source>
</evidence>
<evidence type="ECO:0000256" key="2">
    <source>
        <dbReference type="SAM" id="MobiDB-lite"/>
    </source>
</evidence>